<dbReference type="GO" id="GO:0051536">
    <property type="term" value="F:iron-sulfur cluster binding"/>
    <property type="evidence" value="ECO:0007669"/>
    <property type="project" value="UniProtKB-KW"/>
</dbReference>
<dbReference type="GO" id="GO:0008017">
    <property type="term" value="F:microtubule binding"/>
    <property type="evidence" value="ECO:0007669"/>
    <property type="project" value="InterPro"/>
</dbReference>
<evidence type="ECO:0000256" key="1">
    <source>
        <dbReference type="ARBA" id="ARBA00001966"/>
    </source>
</evidence>
<evidence type="ECO:0000259" key="22">
    <source>
        <dbReference type="PROSITE" id="PS51215"/>
    </source>
</evidence>
<keyword evidence="9 18" id="KW-0067">ATP-binding</keyword>
<evidence type="ECO:0000256" key="10">
    <source>
        <dbReference type="ARBA" id="ARBA00023004"/>
    </source>
</evidence>
<dbReference type="AlphaFoldDB" id="A0A6P8Y8R5"/>
<gene>
    <name evidence="24" type="primary">LOC117640266</name>
</gene>
<dbReference type="GO" id="GO:0007052">
    <property type="term" value="P:mitotic spindle organization"/>
    <property type="evidence" value="ECO:0007669"/>
    <property type="project" value="TreeGrafter"/>
</dbReference>
<dbReference type="GO" id="GO:0051231">
    <property type="term" value="P:spindle elongation"/>
    <property type="evidence" value="ECO:0007669"/>
    <property type="project" value="TreeGrafter"/>
</dbReference>
<dbReference type="PRINTS" id="PR00380">
    <property type="entry name" value="KINESINHEAVY"/>
</dbReference>
<evidence type="ECO:0000256" key="16">
    <source>
        <dbReference type="ARBA" id="ARBA00023242"/>
    </source>
</evidence>
<accession>A0A6P8Y8R5</accession>
<evidence type="ECO:0000256" key="2">
    <source>
        <dbReference type="ARBA" id="ARBA00004123"/>
    </source>
</evidence>
<evidence type="ECO:0000256" key="8">
    <source>
        <dbReference type="ARBA" id="ARBA00022741"/>
    </source>
</evidence>
<evidence type="ECO:0000256" key="13">
    <source>
        <dbReference type="ARBA" id="ARBA00023125"/>
    </source>
</evidence>
<evidence type="ECO:0000256" key="19">
    <source>
        <dbReference type="SAM" id="Coils"/>
    </source>
</evidence>
<dbReference type="KEGG" id="tpal:117640266"/>
<evidence type="ECO:0000256" key="5">
    <source>
        <dbReference type="ARBA" id="ARBA00022691"/>
    </source>
</evidence>
<dbReference type="GeneID" id="117640266"/>
<dbReference type="SMART" id="SM00129">
    <property type="entry name" value="KISc"/>
    <property type="match status" value="1"/>
</dbReference>
<dbReference type="GO" id="GO:0042054">
    <property type="term" value="F:histone methyltransferase activity"/>
    <property type="evidence" value="ECO:0007669"/>
    <property type="project" value="InterPro"/>
</dbReference>
<dbReference type="OrthoDB" id="3176171at2759"/>
<evidence type="ECO:0000256" key="11">
    <source>
        <dbReference type="ARBA" id="ARBA00023014"/>
    </source>
</evidence>
<comment type="similarity">
    <text evidence="18">Belongs to the TRAFAC class myosin-kinesin ATPase superfamily. Kinesin family.</text>
</comment>
<dbReference type="FunFam" id="3.40.850.10:FF:000038">
    <property type="entry name" value="chromosome-associated kinesin KIF4A"/>
    <property type="match status" value="1"/>
</dbReference>
<dbReference type="InterPro" id="IPR027417">
    <property type="entry name" value="P-loop_NTPase"/>
</dbReference>
<keyword evidence="23" id="KW-1185">Reference proteome</keyword>
<feature type="region of interest" description="Disordered" evidence="20">
    <location>
        <begin position="485"/>
        <end position="504"/>
    </location>
</feature>
<keyword evidence="13" id="KW-0238">DNA-binding</keyword>
<comment type="cofactor">
    <cofactor evidence="1">
        <name>[4Fe-4S] cluster</name>
        <dbReference type="ChEBI" id="CHEBI:49883"/>
    </cofactor>
</comment>
<dbReference type="InParanoid" id="A0A6P8Y8R5"/>
<dbReference type="FunCoup" id="A0A6P8Y8R5">
    <property type="interactions" value="160"/>
</dbReference>
<keyword evidence="6" id="KW-0493">Microtubule</keyword>
<evidence type="ECO:0000256" key="20">
    <source>
        <dbReference type="SAM" id="MobiDB-lite"/>
    </source>
</evidence>
<evidence type="ECO:0000256" key="15">
    <source>
        <dbReference type="ARBA" id="ARBA00023212"/>
    </source>
</evidence>
<comment type="cofactor">
    <cofactor evidence="17">
        <name>[2Fe-2S] cluster</name>
        <dbReference type="ChEBI" id="CHEBI:190135"/>
    </cofactor>
</comment>
<keyword evidence="12 19" id="KW-0175">Coiled coil</keyword>
<feature type="binding site" evidence="18">
    <location>
        <begin position="84"/>
        <end position="91"/>
    </location>
    <ligand>
        <name>ATP</name>
        <dbReference type="ChEBI" id="CHEBI:30616"/>
    </ligand>
</feature>
<keyword evidence="14 18" id="KW-0505">Motor protein</keyword>
<dbReference type="InterPro" id="IPR006560">
    <property type="entry name" value="AWS_dom"/>
</dbReference>
<dbReference type="Pfam" id="PF00225">
    <property type="entry name" value="Kinesin"/>
    <property type="match status" value="1"/>
</dbReference>
<dbReference type="InterPro" id="IPR027640">
    <property type="entry name" value="Kinesin-like_fam"/>
</dbReference>
<feature type="coiled-coil region" evidence="19">
    <location>
        <begin position="868"/>
        <end position="921"/>
    </location>
</feature>
<feature type="coiled-coil region" evidence="19">
    <location>
        <begin position="373"/>
        <end position="473"/>
    </location>
</feature>
<dbReference type="CTD" id="31240"/>
<keyword evidence="7" id="KW-0479">Metal-binding</keyword>
<evidence type="ECO:0000256" key="17">
    <source>
        <dbReference type="ARBA" id="ARBA00034078"/>
    </source>
</evidence>
<dbReference type="GO" id="GO:0003777">
    <property type="term" value="F:microtubule motor activity"/>
    <property type="evidence" value="ECO:0007669"/>
    <property type="project" value="InterPro"/>
</dbReference>
<dbReference type="GO" id="GO:0005874">
    <property type="term" value="C:microtubule"/>
    <property type="evidence" value="ECO:0007669"/>
    <property type="project" value="UniProtKB-KW"/>
</dbReference>
<reference evidence="24" key="1">
    <citation type="submission" date="2025-08" db="UniProtKB">
        <authorList>
            <consortium name="RefSeq"/>
        </authorList>
    </citation>
    <scope>IDENTIFICATION</scope>
    <source>
        <tissue evidence="24">Total insect</tissue>
    </source>
</reference>
<dbReference type="GO" id="GO:0005634">
    <property type="term" value="C:nucleus"/>
    <property type="evidence" value="ECO:0007669"/>
    <property type="project" value="UniProtKB-SubCell"/>
</dbReference>
<sequence length="1183" mass="132734">MDDAISVALRVRPLSASELSRGCQSCIDCIPNEPQVVMRNADKAFTFNYVFSPESSQAEVYDNAVKNLVPKLFKGYNVTILAYGQTGSGKTHSMGTCYNGEGEMGIIPRAVSDIFEKIAHSHDQDFKVSASFMELYKEQLFDLMACSTKPRDQCIVDIREDARGIHIPGLVDLEVKSVEETFKSLMMGSAGRATGATAMNAQSSRSHAIFTLTIQMCKKNNGGGDMVSKFHLVDLAGSERSKKTGATGERFKEGVNINKGLLALGNVISALGDGQQRGYVSYRDSKLTRLLQDSLGGNSITLMVACVSPADYNFEETLSTLRYADRARHIKNKPIINQDPKAAEILRLQKENNELRLQILGSGGKIGTCPKEHEDLADENDTLKAKNRKLTEALNNALSETTNLMERALLAELARDRMNMKLKELNAQCNMTIDQFDQSKENSPSTRGNLAGLKTIQSKIVELQAEQQHGEDEIKKHELSELSACKGGSQATDSTAVSGSMTSNFTPQSIAEFDQQEETHTLQQAELNKELQELTRALAIKEQLAATLLANSSDISTLNPENQENMKQLENQIDALQKERDALQQQLKSAQSNNASGKIAEQRRKRLQELEAQMSLLKKKLLEQSKIIKMKEKSDEKVVVLNNEIKSMKAMKVRLIRQMKSESEQFRDWKLQREKELNKLRDQDRKRQNIMTRMENMHSKQQNVLKRKVEEAAAINKRLKDALLLQKQCQEKRLHVNGKPERIQGWVSQELEVSASTVAAERVREKLVEDRAIISKQLTSLEENLKTALPSEVESMKQEISRLKEDLGLRSAQIADINQKILDSDQENKSKTRWDSLQSMGDAKHALKHLFDLAVDIKKDGAMKEYTIEDLEENCKKLNAEVKIVEEKLKAAEQNHRSVVLELEKENVEKIAVLLKKLRKAEENASVPVEGESELKKKYDLLREENEKLCSIIDDIERLKESSVSNEKDGDLESDKENSEADNFKSPNVLKKRRIKKPLNQTWVEDLEAIDSSFASDVEIDDSYKDPDYRQTPLFKRLQKAKLHSKTSILDESVPKKLNFATNKKSVFDNSAIRKISGSDGDLEQKLPVKRTSDGSSTCKCTGTCGGRCGCRKLGSSCSNSCRCSKDLCTNQSKEKSPESDESESEISHKRPRNETFTADNSSPQLVKPSGSGERKYFPEAKF</sequence>
<dbReference type="InterPro" id="IPR001752">
    <property type="entry name" value="Kinesin_motor_dom"/>
</dbReference>
<keyword evidence="11" id="KW-0411">Iron-sulfur</keyword>
<keyword evidence="10" id="KW-0408">Iron</keyword>
<evidence type="ECO:0000256" key="18">
    <source>
        <dbReference type="PROSITE-ProRule" id="PRU00283"/>
    </source>
</evidence>
<organism evidence="24">
    <name type="scientific">Thrips palmi</name>
    <name type="common">Melon thrips</name>
    <dbReference type="NCBI Taxonomy" id="161013"/>
    <lineage>
        <taxon>Eukaryota</taxon>
        <taxon>Metazoa</taxon>
        <taxon>Ecdysozoa</taxon>
        <taxon>Arthropoda</taxon>
        <taxon>Hexapoda</taxon>
        <taxon>Insecta</taxon>
        <taxon>Pterygota</taxon>
        <taxon>Neoptera</taxon>
        <taxon>Paraneoptera</taxon>
        <taxon>Thysanoptera</taxon>
        <taxon>Terebrantia</taxon>
        <taxon>Thripoidea</taxon>
        <taxon>Thripidae</taxon>
        <taxon>Thrips</taxon>
    </lineage>
</organism>
<feature type="region of interest" description="Disordered" evidence="20">
    <location>
        <begin position="963"/>
        <end position="985"/>
    </location>
</feature>
<dbReference type="PROSITE" id="PS50067">
    <property type="entry name" value="KINESIN_MOTOR_2"/>
    <property type="match status" value="1"/>
</dbReference>
<dbReference type="GO" id="GO:0046872">
    <property type="term" value="F:metal ion binding"/>
    <property type="evidence" value="ECO:0007669"/>
    <property type="project" value="UniProtKB-KW"/>
</dbReference>
<comment type="subcellular location">
    <subcellularLocation>
        <location evidence="3">Cytoplasm</location>
        <location evidence="3">Cytoskeleton</location>
    </subcellularLocation>
    <subcellularLocation>
        <location evidence="2">Nucleus</location>
    </subcellularLocation>
</comment>
<evidence type="ECO:0000256" key="4">
    <source>
        <dbReference type="ARBA" id="ARBA00022490"/>
    </source>
</evidence>
<evidence type="ECO:0000256" key="3">
    <source>
        <dbReference type="ARBA" id="ARBA00004245"/>
    </source>
</evidence>
<dbReference type="PROSITE" id="PS00411">
    <property type="entry name" value="KINESIN_MOTOR_1"/>
    <property type="match status" value="1"/>
</dbReference>
<keyword evidence="16" id="KW-0539">Nucleus</keyword>
<dbReference type="PROSITE" id="PS51215">
    <property type="entry name" value="AWS"/>
    <property type="match status" value="1"/>
</dbReference>
<feature type="compositionally biased region" description="Polar residues" evidence="20">
    <location>
        <begin position="1155"/>
        <end position="1165"/>
    </location>
</feature>
<dbReference type="Pfam" id="PF25764">
    <property type="entry name" value="KIF21A_4th"/>
    <property type="match status" value="1"/>
</dbReference>
<dbReference type="GO" id="GO:0005829">
    <property type="term" value="C:cytosol"/>
    <property type="evidence" value="ECO:0007669"/>
    <property type="project" value="UniProtKB-ARBA"/>
</dbReference>
<dbReference type="PANTHER" id="PTHR47969">
    <property type="entry name" value="CHROMOSOME-ASSOCIATED KINESIN KIF4A-RELATED"/>
    <property type="match status" value="1"/>
</dbReference>
<feature type="compositionally biased region" description="Basic and acidic residues" evidence="20">
    <location>
        <begin position="1173"/>
        <end position="1183"/>
    </location>
</feature>
<keyword evidence="8 18" id="KW-0547">Nucleotide-binding</keyword>
<evidence type="ECO:0000256" key="12">
    <source>
        <dbReference type="ARBA" id="ARBA00023054"/>
    </source>
</evidence>
<feature type="region of interest" description="Disordered" evidence="20">
    <location>
        <begin position="1125"/>
        <end position="1183"/>
    </location>
</feature>
<evidence type="ECO:0000256" key="9">
    <source>
        <dbReference type="ARBA" id="ARBA00022840"/>
    </source>
</evidence>
<dbReference type="InterPro" id="IPR036961">
    <property type="entry name" value="Kinesin_motor_dom_sf"/>
</dbReference>
<keyword evidence="5" id="KW-0949">S-adenosyl-L-methionine</keyword>
<proteinExistence type="inferred from homology"/>
<feature type="compositionally biased region" description="Polar residues" evidence="20">
    <location>
        <begin position="489"/>
        <end position="504"/>
    </location>
</feature>
<keyword evidence="15" id="KW-0206">Cytoskeleton</keyword>
<name>A0A6P8Y8R5_THRPL</name>
<evidence type="ECO:0000256" key="6">
    <source>
        <dbReference type="ARBA" id="ARBA00022701"/>
    </source>
</evidence>
<protein>
    <submittedName>
        <fullName evidence="24">Chromosome-associated kinesin KIF4</fullName>
    </submittedName>
</protein>
<evidence type="ECO:0000259" key="21">
    <source>
        <dbReference type="PROSITE" id="PS50067"/>
    </source>
</evidence>
<dbReference type="InterPro" id="IPR019821">
    <property type="entry name" value="Kinesin_motor_CS"/>
</dbReference>
<dbReference type="GO" id="GO:0005875">
    <property type="term" value="C:microtubule associated complex"/>
    <property type="evidence" value="ECO:0007669"/>
    <property type="project" value="TreeGrafter"/>
</dbReference>
<dbReference type="SUPFAM" id="SSF52540">
    <property type="entry name" value="P-loop containing nucleoside triphosphate hydrolases"/>
    <property type="match status" value="1"/>
</dbReference>
<evidence type="ECO:0000313" key="23">
    <source>
        <dbReference type="Proteomes" id="UP000515158"/>
    </source>
</evidence>
<dbReference type="CDD" id="cd01372">
    <property type="entry name" value="KISc_KIF4"/>
    <property type="match status" value="1"/>
</dbReference>
<evidence type="ECO:0000313" key="24">
    <source>
        <dbReference type="RefSeq" id="XP_034232516.1"/>
    </source>
</evidence>
<evidence type="ECO:0000256" key="14">
    <source>
        <dbReference type="ARBA" id="ARBA00023175"/>
    </source>
</evidence>
<keyword evidence="4" id="KW-0963">Cytoplasm</keyword>
<evidence type="ECO:0000256" key="7">
    <source>
        <dbReference type="ARBA" id="ARBA00022723"/>
    </source>
</evidence>
<feature type="compositionally biased region" description="Polar residues" evidence="20">
    <location>
        <begin position="583"/>
        <end position="596"/>
    </location>
</feature>
<dbReference type="Proteomes" id="UP000515158">
    <property type="component" value="Unplaced"/>
</dbReference>
<dbReference type="GO" id="GO:0005524">
    <property type="term" value="F:ATP binding"/>
    <property type="evidence" value="ECO:0007669"/>
    <property type="project" value="UniProtKB-UniRule"/>
</dbReference>
<feature type="region of interest" description="Disordered" evidence="20">
    <location>
        <begin position="581"/>
        <end position="600"/>
    </location>
</feature>
<dbReference type="GO" id="GO:0007018">
    <property type="term" value="P:microtubule-based movement"/>
    <property type="evidence" value="ECO:0007669"/>
    <property type="project" value="InterPro"/>
</dbReference>
<feature type="domain" description="AWS" evidence="22">
    <location>
        <begin position="1094"/>
        <end position="1138"/>
    </location>
</feature>
<feature type="domain" description="Kinesin motor" evidence="21">
    <location>
        <begin position="4"/>
        <end position="330"/>
    </location>
</feature>
<dbReference type="PANTHER" id="PTHR47969:SF15">
    <property type="entry name" value="CHROMOSOME-ASSOCIATED KINESIN KIF4A-RELATED"/>
    <property type="match status" value="1"/>
</dbReference>
<feature type="compositionally biased region" description="Basic and acidic residues" evidence="20">
    <location>
        <begin position="963"/>
        <end position="983"/>
    </location>
</feature>
<dbReference type="GO" id="GO:0003677">
    <property type="term" value="F:DNA binding"/>
    <property type="evidence" value="ECO:0007669"/>
    <property type="project" value="UniProtKB-KW"/>
</dbReference>
<dbReference type="RefSeq" id="XP_034232516.1">
    <property type="nucleotide sequence ID" value="XM_034376625.1"/>
</dbReference>
<dbReference type="Gene3D" id="3.40.850.10">
    <property type="entry name" value="Kinesin motor domain"/>
    <property type="match status" value="1"/>
</dbReference>